<evidence type="ECO:0000313" key="1">
    <source>
        <dbReference type="EMBL" id="BBD50122.1"/>
    </source>
</evidence>
<proteinExistence type="predicted"/>
<reference evidence="1" key="1">
    <citation type="submission" date="2015-07" db="EMBL/GenBank/DDBJ databases">
        <title>Novel operon containing particulate methane monooxygenase-type genes and epoxyalkane:coenzyme M transferase gene in ethylene-assimilating marine bacterium, Haliea sp. ETY-M.</title>
        <authorList>
            <person name="Suzuki T."/>
            <person name="Habe H."/>
            <person name="Nakajima-Kambe T."/>
            <person name="Fuse H."/>
        </authorList>
    </citation>
    <scope>NUCLEOTIDE SEQUENCE</scope>
    <source>
        <strain evidence="1">ETY-M</strain>
    </source>
</reference>
<dbReference type="AlphaFoldDB" id="A0A455R719"/>
<sequence length="49" mass="5725">MNVPSDATRETLIAMLVDLYKRLSPEDQMAMMREARERVRRRELAASSE</sequence>
<accession>A0A455R719</accession>
<name>A0A455R719_9GAMM</name>
<dbReference type="EMBL" id="LC064121">
    <property type="protein sequence ID" value="BBD50122.1"/>
    <property type="molecule type" value="Genomic_DNA"/>
</dbReference>
<organism evidence="1">
    <name type="scientific">Haliea sp. ETY-M</name>
    <dbReference type="NCBI Taxonomy" id="1055105"/>
    <lineage>
        <taxon>Bacteria</taxon>
        <taxon>Pseudomonadati</taxon>
        <taxon>Pseudomonadota</taxon>
        <taxon>Gammaproteobacteria</taxon>
        <taxon>Cellvibrionales</taxon>
        <taxon>Halieaceae</taxon>
        <taxon>Haliea</taxon>
    </lineage>
</organism>
<protein>
    <submittedName>
        <fullName evidence="1">Uncharacterized protein</fullName>
    </submittedName>
</protein>